<reference evidence="1 2" key="1">
    <citation type="submission" date="2009-08" db="EMBL/GenBank/DDBJ databases">
        <title>The draft genome of Rhodobacter sp. SW2.</title>
        <authorList>
            <consortium name="US DOE Joint Genome Institute (JGI-PGF)"/>
            <person name="Lucas S."/>
            <person name="Copeland A."/>
            <person name="Lapidus A."/>
            <person name="Glavina del Rio T."/>
            <person name="Tice H."/>
            <person name="Bruce D."/>
            <person name="Goodwin L."/>
            <person name="Pitluck S."/>
            <person name="Larimer F."/>
            <person name="Land M.L."/>
            <person name="Hauser L."/>
            <person name="Emerson D."/>
        </authorList>
    </citation>
    <scope>NUCLEOTIDE SEQUENCE [LARGE SCALE GENOMIC DNA]</scope>
    <source>
        <strain evidence="1 2">SW2</strain>
    </source>
</reference>
<evidence type="ECO:0000313" key="1">
    <source>
        <dbReference type="EMBL" id="EEW24094.1"/>
    </source>
</evidence>
<dbReference type="AlphaFoldDB" id="C8S4L1"/>
<dbReference type="EMBL" id="ACYY01000026">
    <property type="protein sequence ID" value="EEW24094.1"/>
    <property type="molecule type" value="Genomic_DNA"/>
</dbReference>
<dbReference type="Proteomes" id="UP000010121">
    <property type="component" value="Unassembled WGS sequence"/>
</dbReference>
<proteinExistence type="predicted"/>
<name>C8S4L1_9RHOB</name>
<keyword evidence="2" id="KW-1185">Reference proteome</keyword>
<organism evidence="1 2">
    <name type="scientific">Rhodobacter ferrooxidans</name>
    <dbReference type="NCBI Taxonomy" id="371731"/>
    <lineage>
        <taxon>Bacteria</taxon>
        <taxon>Pseudomonadati</taxon>
        <taxon>Pseudomonadota</taxon>
        <taxon>Alphaproteobacteria</taxon>
        <taxon>Rhodobacterales</taxon>
        <taxon>Rhodobacter group</taxon>
        <taxon>Rhodobacter</taxon>
    </lineage>
</organism>
<comment type="caution">
    <text evidence="1">The sequence shown here is derived from an EMBL/GenBank/DDBJ whole genome shotgun (WGS) entry which is preliminary data.</text>
</comment>
<dbReference type="STRING" id="371731.Rsw2DRAFT_2989"/>
<accession>C8S4L1</accession>
<gene>
    <name evidence="1" type="ORF">Rsw2DRAFT_2989</name>
</gene>
<evidence type="ECO:0000313" key="2">
    <source>
        <dbReference type="Proteomes" id="UP000010121"/>
    </source>
</evidence>
<sequence length="52" mass="5565">MRDDSSFCDDDLVIAPPLAPLAMPKQVLEYGHGGLLVGLVARLVQRSARSEG</sequence>
<protein>
    <submittedName>
        <fullName evidence="1">Uncharacterized protein</fullName>
    </submittedName>
</protein>